<organism evidence="2 3">
    <name type="scientific">Cynomolgus macaque cytomegalovirus strain Mauritius</name>
    <dbReference type="NCBI Taxonomy" id="1690255"/>
    <lineage>
        <taxon>Viruses</taxon>
        <taxon>Duplodnaviria</taxon>
        <taxon>Heunggongvirae</taxon>
        <taxon>Peploviricota</taxon>
        <taxon>Herviviricetes</taxon>
        <taxon>Herpesvirales</taxon>
        <taxon>Orthoherpesviridae</taxon>
        <taxon>Betaherpesvirinae</taxon>
        <taxon>Cytomegalovirus</taxon>
        <taxon>Cytomegalovirus macacinebeta3</taxon>
    </lineage>
</organism>
<evidence type="ECO:0000256" key="1">
    <source>
        <dbReference type="SAM" id="Phobius"/>
    </source>
</evidence>
<name>A0A0K1GZY6_9BETA</name>
<reference evidence="2 3" key="1">
    <citation type="journal article" date="2016" name="BMC Genomics">
        <title>A novel strain of cynomolgus macaque cytomegalovirus: implications for host-virus co-evolution.</title>
        <authorList>
            <person name="Russell J.N."/>
            <person name="Marsh A.K."/>
            <person name="Willer D.O."/>
            <person name="Ambagala A.P."/>
            <person name="Dzamba M."/>
            <person name="Chan J.K."/>
            <person name="Pilon R."/>
            <person name="Fournier J."/>
            <person name="Brudno M."/>
            <person name="Antony J.M."/>
            <person name="Sandstrom P."/>
            <person name="Evans B.J."/>
            <person name="MacDonald K.S."/>
        </authorList>
    </citation>
    <scope>NUCLEOTIDE SEQUENCE [LARGE SCALE GENOMIC DNA]</scope>
    <source>
        <strain evidence="2">Mauritius</strain>
    </source>
</reference>
<proteinExistence type="predicted"/>
<keyword evidence="1" id="KW-0472">Membrane</keyword>
<evidence type="ECO:0000313" key="3">
    <source>
        <dbReference type="Proteomes" id="UP000118435"/>
    </source>
</evidence>
<sequence>MGSDDTELYALLAVIVICTILTILGIVYICYYPREAKAAIMDMLTCACVVSCYRYGCDCQKFRTLTSLNSGELFTIGGWITDRFRRWWRGSAPPIDPVQYYSPPREGDNNEGLVPEVQNVQPVDTVVTIEENQPVTRVVSKQPLLTQAAAPQTPVQTHEEVQECLEVAISSATLE</sequence>
<gene>
    <name evidence="2" type="primary">CyO13 (Cy189)</name>
</gene>
<feature type="transmembrane region" description="Helical" evidence="1">
    <location>
        <begin position="6"/>
        <end position="31"/>
    </location>
</feature>
<keyword evidence="1" id="KW-0812">Transmembrane</keyword>
<protein>
    <submittedName>
        <fullName evidence="2">Uncharacterized protein</fullName>
    </submittedName>
</protein>
<evidence type="ECO:0000313" key="2">
    <source>
        <dbReference type="EMBL" id="AKT72782.1"/>
    </source>
</evidence>
<dbReference type="EMBL" id="KP796148">
    <property type="protein sequence ID" value="AKT72782.1"/>
    <property type="molecule type" value="Genomic_DNA"/>
</dbReference>
<keyword evidence="1" id="KW-1133">Transmembrane helix</keyword>
<dbReference type="Proteomes" id="UP000118435">
    <property type="component" value="Segment"/>
</dbReference>
<accession>A0A0K1GZY6</accession>